<reference evidence="3 4" key="1">
    <citation type="submission" date="2019-03" db="EMBL/GenBank/DDBJ databases">
        <authorList>
            <person name="Gaulin E."/>
            <person name="Dumas B."/>
        </authorList>
    </citation>
    <scope>NUCLEOTIDE SEQUENCE [LARGE SCALE GENOMIC DNA]</scope>
    <source>
        <strain evidence="3">CBS 568.67</strain>
    </source>
</reference>
<proteinExistence type="predicted"/>
<dbReference type="AlphaFoldDB" id="A0A485LHD1"/>
<keyword evidence="4" id="KW-1185">Reference proteome</keyword>
<dbReference type="EMBL" id="VJMH01006970">
    <property type="protein sequence ID" value="KAF0686858.1"/>
    <property type="molecule type" value="Genomic_DNA"/>
</dbReference>
<accession>A0A485LHD1</accession>
<evidence type="ECO:0000313" key="4">
    <source>
        <dbReference type="Proteomes" id="UP000332933"/>
    </source>
</evidence>
<reference evidence="2" key="2">
    <citation type="submission" date="2019-06" db="EMBL/GenBank/DDBJ databases">
        <title>Genomics analysis of Aphanomyces spp. identifies a new class of oomycete effector associated with host adaptation.</title>
        <authorList>
            <person name="Gaulin E."/>
        </authorList>
    </citation>
    <scope>NUCLEOTIDE SEQUENCE</scope>
    <source>
        <strain evidence="2">CBS 578.67</strain>
    </source>
</reference>
<name>A0A485LHD1_9STRA</name>
<evidence type="ECO:0000313" key="2">
    <source>
        <dbReference type="EMBL" id="KAF0686858.1"/>
    </source>
</evidence>
<organism evidence="3 4">
    <name type="scientific">Aphanomyces stellatus</name>
    <dbReference type="NCBI Taxonomy" id="120398"/>
    <lineage>
        <taxon>Eukaryota</taxon>
        <taxon>Sar</taxon>
        <taxon>Stramenopiles</taxon>
        <taxon>Oomycota</taxon>
        <taxon>Saprolegniomycetes</taxon>
        <taxon>Saprolegniales</taxon>
        <taxon>Verrucalvaceae</taxon>
        <taxon>Aphanomyces</taxon>
    </lineage>
</organism>
<feature type="signal peptide" evidence="1">
    <location>
        <begin position="1"/>
        <end position="24"/>
    </location>
</feature>
<dbReference type="EMBL" id="CAADRA010006996">
    <property type="protein sequence ID" value="VFT98034.1"/>
    <property type="molecule type" value="Genomic_DNA"/>
</dbReference>
<evidence type="ECO:0000256" key="1">
    <source>
        <dbReference type="SAM" id="SignalP"/>
    </source>
</evidence>
<evidence type="ECO:0000313" key="3">
    <source>
        <dbReference type="EMBL" id="VFT98034.1"/>
    </source>
</evidence>
<feature type="chain" id="PRO_5036355617" evidence="1">
    <location>
        <begin position="25"/>
        <end position="296"/>
    </location>
</feature>
<protein>
    <submittedName>
        <fullName evidence="3">Aste57867_21362 protein</fullName>
    </submittedName>
</protein>
<dbReference type="Proteomes" id="UP000332933">
    <property type="component" value="Unassembled WGS sequence"/>
</dbReference>
<gene>
    <name evidence="3" type="primary">Aste57867_21362</name>
    <name evidence="2" type="ORF">As57867_021293</name>
    <name evidence="3" type="ORF">ASTE57867_21362</name>
</gene>
<sequence length="296" mass="30736">MLALASRLCLLLLLGLVCVHAALGASIGDHYIAHTDLGVCKPIAAIQHDLATASVIRLDSMAPCVHDVVSVAHHAGVRVWLGLSRADETDFAALQQLVACKQAAVASIVDGINVIPSGHRLTTYVQRIQEFLDAHALGHVAVVITDAAVTHLARRSVSFNASNATMLGGHHKNATTTAVPILTPETPTPTTTHAPTTTSVAQIPTTTTTTVASTTTTTLAPPPLPTGPPSPSTYFGAGCPEVTVQMGDTPRTLLQATCPGFTGRCGKATGPTVWDTNHKRCPGLLSVGDFVRICCA</sequence>
<keyword evidence="1" id="KW-0732">Signal</keyword>